<dbReference type="Proteomes" id="UP000547674">
    <property type="component" value="Unassembled WGS sequence"/>
</dbReference>
<accession>A0A7Y2EF25</accession>
<dbReference type="SUPFAM" id="SSF53756">
    <property type="entry name" value="UDP-Glycosyltransferase/glycogen phosphorylase"/>
    <property type="match status" value="1"/>
</dbReference>
<dbReference type="CDD" id="cd03809">
    <property type="entry name" value="GT4_MtfB-like"/>
    <property type="match status" value="1"/>
</dbReference>
<evidence type="ECO:0000313" key="4">
    <source>
        <dbReference type="EMBL" id="NNF06883.1"/>
    </source>
</evidence>
<dbReference type="GO" id="GO:0016757">
    <property type="term" value="F:glycosyltransferase activity"/>
    <property type="evidence" value="ECO:0007669"/>
    <property type="project" value="InterPro"/>
</dbReference>
<dbReference type="EMBL" id="JABDJR010000358">
    <property type="protein sequence ID" value="NNF06883.1"/>
    <property type="molecule type" value="Genomic_DNA"/>
</dbReference>
<keyword evidence="1 4" id="KW-0808">Transferase</keyword>
<feature type="domain" description="Glycosyltransferase subfamily 4-like N-terminal" evidence="3">
    <location>
        <begin position="16"/>
        <end position="173"/>
    </location>
</feature>
<evidence type="ECO:0000313" key="5">
    <source>
        <dbReference type="Proteomes" id="UP000547674"/>
    </source>
</evidence>
<dbReference type="Pfam" id="PF00534">
    <property type="entry name" value="Glycos_transf_1"/>
    <property type="match status" value="1"/>
</dbReference>
<evidence type="ECO:0000256" key="1">
    <source>
        <dbReference type="ARBA" id="ARBA00022679"/>
    </source>
</evidence>
<reference evidence="4 5" key="1">
    <citation type="submission" date="2020-03" db="EMBL/GenBank/DDBJ databases">
        <title>Metabolic flexibility allows generalist bacteria to become dominant in a frequently disturbed ecosystem.</title>
        <authorList>
            <person name="Chen Y.-J."/>
            <person name="Leung P.M."/>
            <person name="Bay S.K."/>
            <person name="Hugenholtz P."/>
            <person name="Kessler A.J."/>
            <person name="Shelley G."/>
            <person name="Waite D.W."/>
            <person name="Cook P.L."/>
            <person name="Greening C."/>
        </authorList>
    </citation>
    <scope>NUCLEOTIDE SEQUENCE [LARGE SCALE GENOMIC DNA]</scope>
    <source>
        <strain evidence="4">SS_bin_28</strain>
    </source>
</reference>
<proteinExistence type="predicted"/>
<evidence type="ECO:0000259" key="2">
    <source>
        <dbReference type="Pfam" id="PF00534"/>
    </source>
</evidence>
<name>A0A7Y2EF25_UNCEI</name>
<comment type="caution">
    <text evidence="4">The sequence shown here is derived from an EMBL/GenBank/DDBJ whole genome shotgun (WGS) entry which is preliminary data.</text>
</comment>
<organism evidence="4 5">
    <name type="scientific">Eiseniibacteriota bacterium</name>
    <dbReference type="NCBI Taxonomy" id="2212470"/>
    <lineage>
        <taxon>Bacteria</taxon>
        <taxon>Candidatus Eiseniibacteriota</taxon>
    </lineage>
</organism>
<dbReference type="InterPro" id="IPR028098">
    <property type="entry name" value="Glyco_trans_4-like_N"/>
</dbReference>
<dbReference type="PANTHER" id="PTHR46401">
    <property type="entry name" value="GLYCOSYLTRANSFERASE WBBK-RELATED"/>
    <property type="match status" value="1"/>
</dbReference>
<dbReference type="Gene3D" id="3.40.50.2000">
    <property type="entry name" value="Glycogen Phosphorylase B"/>
    <property type="match status" value="2"/>
</dbReference>
<dbReference type="InterPro" id="IPR001296">
    <property type="entry name" value="Glyco_trans_1"/>
</dbReference>
<dbReference type="PANTHER" id="PTHR46401:SF2">
    <property type="entry name" value="GLYCOSYLTRANSFERASE WBBK-RELATED"/>
    <property type="match status" value="1"/>
</dbReference>
<feature type="domain" description="Glycosyl transferase family 1" evidence="2">
    <location>
        <begin position="185"/>
        <end position="340"/>
    </location>
</feature>
<dbReference type="GO" id="GO:0009103">
    <property type="term" value="P:lipopolysaccharide biosynthetic process"/>
    <property type="evidence" value="ECO:0007669"/>
    <property type="project" value="TreeGrafter"/>
</dbReference>
<gene>
    <name evidence="4" type="ORF">HKN21_08985</name>
</gene>
<protein>
    <submittedName>
        <fullName evidence="4">Glycosyltransferase family 4 protein</fullName>
    </submittedName>
</protein>
<sequence>MKVAIAAHMVGNRPTGVGRYVTCLVDHLTQIAPESEFHLILGAQQRHALAGFERKNLVTHSLPLPAGIGIKQHFLMSHLVNELSVDCFHYPHFDMSWFVRSRSVVTIHDLKYQRHPQFFPVASKRKRLAQKILMKRAVNRADRIIAISDFTKRDLEEAFQVPESRIDVVHHGVVTPTETTVAESPGAPYLLCVAERRPHKNLEVLIEAFGKLTQRIPNLELVIVGQSYSHYQGPEASIERLQLQNKVRLVEDASDEKLFSLYRGAAAFVLPSHYEGFGFPILEAMKAETPVVCSHATALPEISNGAAILVQPESTSNWVSAIEQVLTDRELRDWLVRNGKIWADQFTWERCARETLKVYQRAMEPSNA</sequence>
<dbReference type="AlphaFoldDB" id="A0A7Y2EF25"/>
<evidence type="ECO:0000259" key="3">
    <source>
        <dbReference type="Pfam" id="PF13439"/>
    </source>
</evidence>
<dbReference type="Pfam" id="PF13439">
    <property type="entry name" value="Glyco_transf_4"/>
    <property type="match status" value="1"/>
</dbReference>